<name>A0A0D7EDX9_RHOPL</name>
<dbReference type="EMBL" id="JXXE01000467">
    <property type="protein sequence ID" value="KIZ39049.1"/>
    <property type="molecule type" value="Genomic_DNA"/>
</dbReference>
<proteinExistence type="predicted"/>
<evidence type="ECO:0000313" key="3">
    <source>
        <dbReference type="Proteomes" id="UP000032515"/>
    </source>
</evidence>
<dbReference type="Proteomes" id="UP000032515">
    <property type="component" value="Unassembled WGS sequence"/>
</dbReference>
<dbReference type="OrthoDB" id="7208869at2"/>
<dbReference type="RefSeq" id="WP_044415443.1">
    <property type="nucleotide sequence ID" value="NZ_JXXE01000467.1"/>
</dbReference>
<dbReference type="AlphaFoldDB" id="A0A0D7EDX9"/>
<sequence length="612" mass="66590">MAKRPGGNRIRAAFADARQDIGQRQAAEDPAPLEPRDGYAAGHWPGAPFDKLPPQCPVIPLGVDGKTTFFIDSMGQLISFESMKEEGLMKLFRATPNYVYWAWPRFDAKAAAKGAVRINGSEVKKAIACLEKGASTRGLFDPANRVRGRGAWTDKSGRLIWHSGDALYRVDGPALVSSAPGEVDGVFYPRRASILTPWPDAIAPEQSPAREILAMLQSWTWERPKLDPMIVLGGIGTMLIGGALPWRPHVAAMGDKGVGKSEMNALIKAIMSSGLIDAANTTEAGVRQHMGLDALPVAIDEFEAAEDNRRVVAIIELARIACSGGRLLRGGQDHKGVEFIARNAFFCSGINLPPMKPQDLSRFAVLNLGKLEVGDKPPPVIQEEWGRMLLRGLMDAWPRFHSVHADWKNVLRSAGIDGRGQDTYGTLFAIAQLMLGVADMEDCGLPVTDEARLGKLIADATADERAESVDNWRLAFEQLIASPVELTRSGARVTLGGAIEDAQKNGANGFDIENADEAARLAGCKLIREADSDAPHGAVRWLLAVPPKGPMLERMFNQTRWSQGGWFRALKQAPPDLVIRDRGNKQVHKISGATMRCVLVDLKAYDDYMGAR</sequence>
<dbReference type="PATRIC" id="fig|1076.23.peg.5062"/>
<feature type="region of interest" description="Disordered" evidence="1">
    <location>
        <begin position="1"/>
        <end position="40"/>
    </location>
</feature>
<comment type="caution">
    <text evidence="2">The sequence shown here is derived from an EMBL/GenBank/DDBJ whole genome shotgun (WGS) entry which is preliminary data.</text>
</comment>
<accession>A0A0D7EDX9</accession>
<organism evidence="2 3">
    <name type="scientific">Rhodopseudomonas palustris</name>
    <dbReference type="NCBI Taxonomy" id="1076"/>
    <lineage>
        <taxon>Bacteria</taxon>
        <taxon>Pseudomonadati</taxon>
        <taxon>Pseudomonadota</taxon>
        <taxon>Alphaproteobacteria</taxon>
        <taxon>Hyphomicrobiales</taxon>
        <taxon>Nitrobacteraceae</taxon>
        <taxon>Rhodopseudomonas</taxon>
    </lineage>
</organism>
<evidence type="ECO:0000313" key="2">
    <source>
        <dbReference type="EMBL" id="KIZ39049.1"/>
    </source>
</evidence>
<reference evidence="2 3" key="1">
    <citation type="submission" date="2014-11" db="EMBL/GenBank/DDBJ databases">
        <title>Genomics and ecophysiology of heterotrophic nitrogen fixing bacteria isolated from estuarine surface water.</title>
        <authorList>
            <person name="Bentzon-Tilia M."/>
            <person name="Severin I."/>
            <person name="Hansen L.H."/>
            <person name="Riemann L."/>
        </authorList>
    </citation>
    <scope>NUCLEOTIDE SEQUENCE [LARGE SCALE GENOMIC DNA]</scope>
    <source>
        <strain evidence="2 3">BAL398</strain>
    </source>
</reference>
<protein>
    <submittedName>
        <fullName evidence="2">Uncharacterized protein</fullName>
    </submittedName>
</protein>
<gene>
    <name evidence="2" type="ORF">OO17_21565</name>
</gene>
<evidence type="ECO:0000256" key="1">
    <source>
        <dbReference type="SAM" id="MobiDB-lite"/>
    </source>
</evidence>